<dbReference type="Pfam" id="PF13409">
    <property type="entry name" value="GST_N_2"/>
    <property type="match status" value="1"/>
</dbReference>
<dbReference type="InterPro" id="IPR004045">
    <property type="entry name" value="Glutathione_S-Trfase_N"/>
</dbReference>
<evidence type="ECO:0000256" key="2">
    <source>
        <dbReference type="PIRSR" id="PIRSR015753-2"/>
    </source>
</evidence>
<feature type="binding site" evidence="2">
    <location>
        <position position="89"/>
    </location>
    <ligand>
        <name>glutathione</name>
        <dbReference type="ChEBI" id="CHEBI:57925"/>
    </ligand>
</feature>
<dbReference type="InterPro" id="IPR040079">
    <property type="entry name" value="Glutathione_S-Trfase"/>
</dbReference>
<feature type="active site" description="Nucleophile" evidence="1">
    <location>
        <position position="53"/>
    </location>
</feature>
<evidence type="ECO:0000256" key="1">
    <source>
        <dbReference type="PIRSR" id="PIRSR015753-1"/>
    </source>
</evidence>
<dbReference type="GO" id="GO:0004364">
    <property type="term" value="F:glutathione transferase activity"/>
    <property type="evidence" value="ECO:0007669"/>
    <property type="project" value="InterPro"/>
</dbReference>
<dbReference type="Gene3D" id="1.20.1050.10">
    <property type="match status" value="1"/>
</dbReference>
<evidence type="ECO:0000313" key="6">
    <source>
        <dbReference type="Proteomes" id="UP001219933"/>
    </source>
</evidence>
<proteinExistence type="predicted"/>
<dbReference type="InterPro" id="IPR036282">
    <property type="entry name" value="Glutathione-S-Trfase_C_sf"/>
</dbReference>
<dbReference type="InterPro" id="IPR010987">
    <property type="entry name" value="Glutathione-S-Trfase_C-like"/>
</dbReference>
<sequence>MSTTTTTMPDIWKFSSKDGRFHRQVASFRDEIAKGGKFEPEVGRYHLIVALACPWAHRTLILRKLKGIDKVEGLLPVTVVDSFLGPDGWTFVPYENNYTNVPGTGNHIPGEEDKTRIRDFYLAAEPEYTARYTVPVIWDNKLKTIVSNESSEIIRFLNTCFDEFLPEEFRGVTFYPEELRSEIDEMNELVYPNVNNGVYKAGFAATKEAYEENIPPLFETLHKLDKHLEGRDYLIGDRLTEADVRLYTTIVRFDPVYFCHFKCNVNLIRDGAFPNLHRWLRTLYWKNDAFKSTTNFESIKAHYFGSHISLNPTGIVPAGPLPHILPL</sequence>
<dbReference type="PANTHER" id="PTHR32419">
    <property type="entry name" value="GLUTATHIONYL-HYDROQUINONE REDUCTASE"/>
    <property type="match status" value="1"/>
</dbReference>
<dbReference type="Proteomes" id="UP001219933">
    <property type="component" value="Chromosome 2"/>
</dbReference>
<dbReference type="Gene3D" id="3.40.30.10">
    <property type="entry name" value="Glutaredoxin"/>
    <property type="match status" value="1"/>
</dbReference>
<dbReference type="PANTHER" id="PTHR32419:SF6">
    <property type="entry name" value="GLUTATHIONE S-TRANSFERASE OMEGA-LIKE 1-RELATED"/>
    <property type="match status" value="1"/>
</dbReference>
<dbReference type="AlphaFoldDB" id="A0AAF0ETB1"/>
<feature type="binding site" evidence="2">
    <location>
        <begin position="131"/>
        <end position="134"/>
    </location>
    <ligand>
        <name>glutathione</name>
        <dbReference type="ChEBI" id="CHEBI:57925"/>
    </ligand>
</feature>
<dbReference type="InterPro" id="IPR036249">
    <property type="entry name" value="Thioredoxin-like_sf"/>
</dbReference>
<dbReference type="EC" id="1.8.5.7" evidence="5"/>
<gene>
    <name evidence="5" type="primary">ECM4</name>
    <name evidence="5" type="ORF">MCUN1_001694</name>
</gene>
<keyword evidence="5" id="KW-0560">Oxidoreductase</keyword>
<feature type="domain" description="GST C-terminal" evidence="4">
    <location>
        <begin position="176"/>
        <end position="303"/>
    </location>
</feature>
<organism evidence="5 6">
    <name type="scientific">Malassezia cuniculi</name>
    <dbReference type="NCBI Taxonomy" id="948313"/>
    <lineage>
        <taxon>Eukaryota</taxon>
        <taxon>Fungi</taxon>
        <taxon>Dikarya</taxon>
        <taxon>Basidiomycota</taxon>
        <taxon>Ustilaginomycotina</taxon>
        <taxon>Malasseziomycetes</taxon>
        <taxon>Malasseziales</taxon>
        <taxon>Malasseziaceae</taxon>
        <taxon>Malassezia</taxon>
    </lineage>
</organism>
<evidence type="ECO:0000259" key="4">
    <source>
        <dbReference type="PROSITE" id="PS50405"/>
    </source>
</evidence>
<dbReference type="CDD" id="cd03190">
    <property type="entry name" value="GST_C_Omega_like"/>
    <property type="match status" value="1"/>
</dbReference>
<dbReference type="PIRSF" id="PIRSF015753">
    <property type="entry name" value="GST"/>
    <property type="match status" value="1"/>
</dbReference>
<feature type="site" description="Lowers pKa of active site Cys" evidence="3">
    <location>
        <position position="303"/>
    </location>
</feature>
<dbReference type="SFLD" id="SFLDS00019">
    <property type="entry name" value="Glutathione_Transferase_(cytos"/>
    <property type="match status" value="1"/>
</dbReference>
<protein>
    <submittedName>
        <fullName evidence="5">Glutathionyl-hydroquinone reductase</fullName>
        <ecNumber evidence="5">1.8.5.7</ecNumber>
    </submittedName>
</protein>
<dbReference type="EMBL" id="CP119878">
    <property type="protein sequence ID" value="WFD34850.1"/>
    <property type="molecule type" value="Genomic_DNA"/>
</dbReference>
<dbReference type="PROSITE" id="PS50405">
    <property type="entry name" value="GST_CTER"/>
    <property type="match status" value="1"/>
</dbReference>
<accession>A0AAF0ETB1</accession>
<dbReference type="SFLD" id="SFLDG01148">
    <property type="entry name" value="Xi_(cytGST)"/>
    <property type="match status" value="1"/>
</dbReference>
<dbReference type="SUPFAM" id="SSF52833">
    <property type="entry name" value="Thioredoxin-like"/>
    <property type="match status" value="1"/>
</dbReference>
<dbReference type="SUPFAM" id="SSF47616">
    <property type="entry name" value="GST C-terminal domain-like"/>
    <property type="match status" value="1"/>
</dbReference>
<feature type="active site" description="Proton donor/acceptor" evidence="1">
    <location>
        <position position="199"/>
    </location>
</feature>
<dbReference type="SFLD" id="SFLDG01206">
    <property type="entry name" value="Xi.1"/>
    <property type="match status" value="1"/>
</dbReference>
<name>A0AAF0ETB1_9BASI</name>
<evidence type="ECO:0000313" key="5">
    <source>
        <dbReference type="EMBL" id="WFD34850.1"/>
    </source>
</evidence>
<evidence type="ECO:0000256" key="3">
    <source>
        <dbReference type="PIRSR" id="PIRSR015753-3"/>
    </source>
</evidence>
<feature type="site" description="Lowers pKa of active site Cys" evidence="3">
    <location>
        <position position="257"/>
    </location>
</feature>
<feature type="binding site" evidence="2">
    <location>
        <begin position="149"/>
        <end position="150"/>
    </location>
    <ligand>
        <name>glutathione</name>
        <dbReference type="ChEBI" id="CHEBI:57925"/>
    </ligand>
</feature>
<dbReference type="GO" id="GO:0016491">
    <property type="term" value="F:oxidoreductase activity"/>
    <property type="evidence" value="ECO:0007669"/>
    <property type="project" value="UniProtKB-KW"/>
</dbReference>
<reference evidence="5" key="1">
    <citation type="submission" date="2023-03" db="EMBL/GenBank/DDBJ databases">
        <title>Mating type loci evolution in Malassezia.</title>
        <authorList>
            <person name="Coelho M.A."/>
        </authorList>
    </citation>
    <scope>NUCLEOTIDE SEQUENCE</scope>
    <source>
        <strain evidence="5">CBS 11721</strain>
    </source>
</reference>
<dbReference type="InterPro" id="IPR016639">
    <property type="entry name" value="GST_Omega/GSH"/>
</dbReference>
<dbReference type="Pfam" id="PF13410">
    <property type="entry name" value="GST_C_2"/>
    <property type="match status" value="1"/>
</dbReference>
<keyword evidence="6" id="KW-1185">Reference proteome</keyword>
<dbReference type="GO" id="GO:0005737">
    <property type="term" value="C:cytoplasm"/>
    <property type="evidence" value="ECO:0007669"/>
    <property type="project" value="TreeGrafter"/>
</dbReference>
<dbReference type="InterPro" id="IPR047047">
    <property type="entry name" value="GST_Omega-like_C"/>
</dbReference>